<dbReference type="PANTHER" id="PTHR47810:SF1">
    <property type="entry name" value="DNA LIGASE B"/>
    <property type="match status" value="1"/>
</dbReference>
<evidence type="ECO:0000259" key="9">
    <source>
        <dbReference type="SMART" id="SM00532"/>
    </source>
</evidence>
<comment type="similarity">
    <text evidence="7">Belongs to the NAD-dependent DNA ligase family. LigB subfamily.</text>
</comment>
<dbReference type="InterPro" id="IPR004150">
    <property type="entry name" value="NAD_DNA_ligase_OB"/>
</dbReference>
<organism evidence="10 11">
    <name type="scientific">Serratia aquatilis</name>
    <dbReference type="NCBI Taxonomy" id="1737515"/>
    <lineage>
        <taxon>Bacteria</taxon>
        <taxon>Pseudomonadati</taxon>
        <taxon>Pseudomonadota</taxon>
        <taxon>Gammaproteobacteria</taxon>
        <taxon>Enterobacterales</taxon>
        <taxon>Yersiniaceae</taxon>
        <taxon>Serratia</taxon>
    </lineage>
</organism>
<dbReference type="Gene3D" id="2.40.50.140">
    <property type="entry name" value="Nucleic acid-binding proteins"/>
    <property type="match status" value="1"/>
</dbReference>
<keyword evidence="2 7" id="KW-0235">DNA replication</keyword>
<dbReference type="Gene3D" id="3.30.470.30">
    <property type="entry name" value="DNA ligase/mRNA capping enzyme"/>
    <property type="match status" value="1"/>
</dbReference>
<keyword evidence="3 7" id="KW-0227">DNA damage</keyword>
<dbReference type="Pfam" id="PF01653">
    <property type="entry name" value="DNA_ligase_aden"/>
    <property type="match status" value="1"/>
</dbReference>
<evidence type="ECO:0000256" key="6">
    <source>
        <dbReference type="ARBA" id="ARBA00034005"/>
    </source>
</evidence>
<dbReference type="InterPro" id="IPR013840">
    <property type="entry name" value="DNAligase_N"/>
</dbReference>
<comment type="catalytic activity">
    <reaction evidence="6 7">
        <text>NAD(+) + (deoxyribonucleotide)n-3'-hydroxyl + 5'-phospho-(deoxyribonucleotide)m = (deoxyribonucleotide)n+m + AMP + beta-nicotinamide D-nucleotide.</text>
        <dbReference type="EC" id="6.5.1.2"/>
    </reaction>
</comment>
<dbReference type="GO" id="GO:0003911">
    <property type="term" value="F:DNA ligase (NAD+) activity"/>
    <property type="evidence" value="ECO:0007669"/>
    <property type="project" value="UniProtKB-EC"/>
</dbReference>
<evidence type="ECO:0000256" key="8">
    <source>
        <dbReference type="SAM" id="SignalP"/>
    </source>
</evidence>
<keyword evidence="1 7" id="KW-0436">Ligase</keyword>
<dbReference type="InterPro" id="IPR050326">
    <property type="entry name" value="NAD_dep_DNA_ligaseB"/>
</dbReference>
<feature type="active site" description="N6-AMP-lysine intermediate" evidence="7">
    <location>
        <position position="130"/>
    </location>
</feature>
<dbReference type="Proteomes" id="UP001589792">
    <property type="component" value="Unassembled WGS sequence"/>
</dbReference>
<dbReference type="InterPro" id="IPR020923">
    <property type="entry name" value="DNA_ligase_B"/>
</dbReference>
<dbReference type="SUPFAM" id="SSF47781">
    <property type="entry name" value="RuvA domain 2-like"/>
    <property type="match status" value="1"/>
</dbReference>
<dbReference type="InterPro" id="IPR018239">
    <property type="entry name" value="DNA_ligase_AS"/>
</dbReference>
<reference evidence="10 11" key="1">
    <citation type="submission" date="2024-09" db="EMBL/GenBank/DDBJ databases">
        <authorList>
            <person name="Sun Q."/>
            <person name="Mori K."/>
        </authorList>
    </citation>
    <scope>NUCLEOTIDE SEQUENCE [LARGE SCALE GENOMIC DNA]</scope>
    <source>
        <strain evidence="10 11">CCM 8626</strain>
    </source>
</reference>
<dbReference type="InterPro" id="IPR010994">
    <property type="entry name" value="RuvA_2-like"/>
</dbReference>
<dbReference type="PROSITE" id="PS01055">
    <property type="entry name" value="DNA_LIGASE_N1"/>
    <property type="match status" value="1"/>
</dbReference>
<dbReference type="PANTHER" id="PTHR47810">
    <property type="entry name" value="DNA LIGASE"/>
    <property type="match status" value="1"/>
</dbReference>
<proteinExistence type="inferred from homology"/>
<evidence type="ECO:0000313" key="10">
    <source>
        <dbReference type="EMBL" id="MFC0229156.1"/>
    </source>
</evidence>
<dbReference type="SUPFAM" id="SSF56091">
    <property type="entry name" value="DNA ligase/mRNA capping enzyme, catalytic domain"/>
    <property type="match status" value="1"/>
</dbReference>
<feature type="domain" description="NAD-dependent DNA ligase N-terminal" evidence="9">
    <location>
        <begin position="34"/>
        <end position="432"/>
    </location>
</feature>
<dbReference type="Pfam" id="PF03120">
    <property type="entry name" value="OB_DNA_ligase"/>
    <property type="match status" value="1"/>
</dbReference>
<dbReference type="EC" id="6.5.1.2" evidence="7"/>
<gene>
    <name evidence="7 10" type="primary">ligB</name>
    <name evidence="10" type="ORF">ACFFJ3_22135</name>
</gene>
<sequence>MLKCMSRGSLALIVMVCLCSAAWAKNCPNWPQERLRLEISALNDQLARWDEAYYRLGNSLIDDEIYDALVRQLQDWQICAGETDSDDGTRILPAGKVPHPVAQTGLRKLPDRNAVVQWMQRRHDLWVQPKIDGVAVTLIYQKGLLVSAISRGNGQKGENWLEKVQAIPAVPKVLTDGPEYLVLQGELFLKVNDHRQQAQGGINARSKVAGMLMRNLPSAELKQLGIFVWAWPDGPGTMAERLQQLAGMGFVLPQQFSKPVNTAAEVEQWRDFWFRNPLPFVTDGVVVHQGATPSGRYWQAKPGDWAVAWKYPPVQQVASVNNVEFTIGRTGKIAVVLGLEPVRMDDKWIRRVNIGSLALWQKWGIVPGDHIAISLKGHGIPHLEQVVWRTMERVIRDAPKPEHYHLLSCFTSEAGCDQQFMARLVWLSSANGLNISGLSKAGWQTLIDKGLINGLLDWLDLTPEQLSHVPGLSEKRGQRLYQQFRLARQQPFGRWLIALGMPLSPLQSAALQNWRQIQQMTAEEWQDIAGIGAKKAQQLHAFLQTPAFLALVKTLQQHNINGFSQLPNNSAVVAWSGNVATNLDF</sequence>
<name>A0ABV6EJI3_9GAMM</name>
<feature type="signal peptide" evidence="8">
    <location>
        <begin position="1"/>
        <end position="24"/>
    </location>
</feature>
<evidence type="ECO:0000256" key="4">
    <source>
        <dbReference type="ARBA" id="ARBA00023027"/>
    </source>
</evidence>
<keyword evidence="4 7" id="KW-0520">NAD</keyword>
<dbReference type="Gene3D" id="1.10.287.610">
    <property type="entry name" value="Helix hairpin bin"/>
    <property type="match status" value="1"/>
</dbReference>
<dbReference type="PIRSF" id="PIRSF001604">
    <property type="entry name" value="LigA"/>
    <property type="match status" value="1"/>
</dbReference>
<comment type="caution">
    <text evidence="10">The sequence shown here is derived from an EMBL/GenBank/DDBJ whole genome shotgun (WGS) entry which is preliminary data.</text>
</comment>
<evidence type="ECO:0000256" key="7">
    <source>
        <dbReference type="HAMAP-Rule" id="MF_01587"/>
    </source>
</evidence>
<evidence type="ECO:0000256" key="1">
    <source>
        <dbReference type="ARBA" id="ARBA00022598"/>
    </source>
</evidence>
<dbReference type="NCBIfam" id="NF005987">
    <property type="entry name" value="PRK08097.1"/>
    <property type="match status" value="1"/>
</dbReference>
<keyword evidence="5 7" id="KW-0234">DNA repair</keyword>
<dbReference type="InterPro" id="IPR012340">
    <property type="entry name" value="NA-bd_OB-fold"/>
</dbReference>
<evidence type="ECO:0000256" key="2">
    <source>
        <dbReference type="ARBA" id="ARBA00022705"/>
    </source>
</evidence>
<dbReference type="SMART" id="SM00532">
    <property type="entry name" value="LIGANc"/>
    <property type="match status" value="1"/>
</dbReference>
<dbReference type="InterPro" id="IPR001679">
    <property type="entry name" value="DNA_ligase"/>
</dbReference>
<keyword evidence="11" id="KW-1185">Reference proteome</keyword>
<dbReference type="EMBL" id="JBHLXG010000037">
    <property type="protein sequence ID" value="MFC0229156.1"/>
    <property type="molecule type" value="Genomic_DNA"/>
</dbReference>
<evidence type="ECO:0000313" key="11">
    <source>
        <dbReference type="Proteomes" id="UP001589792"/>
    </source>
</evidence>
<dbReference type="Gene3D" id="1.10.150.20">
    <property type="entry name" value="5' to 3' exonuclease, C-terminal subdomain"/>
    <property type="match status" value="2"/>
</dbReference>
<feature type="chain" id="PRO_5046437369" description="DNA ligase B" evidence="8">
    <location>
        <begin position="25"/>
        <end position="585"/>
    </location>
</feature>
<dbReference type="RefSeq" id="WP_380679877.1">
    <property type="nucleotide sequence ID" value="NZ_CP173186.1"/>
</dbReference>
<dbReference type="InterPro" id="IPR013839">
    <property type="entry name" value="DNAligase_adenylation"/>
</dbReference>
<protein>
    <recommendedName>
        <fullName evidence="7">DNA ligase B</fullName>
        <ecNumber evidence="7">6.5.1.2</ecNumber>
    </recommendedName>
    <alternativeName>
        <fullName evidence="7">Polydeoxyribonucleotide synthase [NAD(+)] B</fullName>
    </alternativeName>
</protein>
<keyword evidence="8" id="KW-0732">Signal</keyword>
<accession>A0ABV6EJI3</accession>
<comment type="function">
    <text evidence="7">Catalyzes the formation of phosphodiester linkages between 5'-phosphoryl and 3'-hydroxyl groups in double-stranded DNA using NAD as a coenzyme and as the energy source for the reaction.</text>
</comment>
<evidence type="ECO:0000256" key="5">
    <source>
        <dbReference type="ARBA" id="ARBA00023204"/>
    </source>
</evidence>
<dbReference type="Pfam" id="PF14520">
    <property type="entry name" value="HHH_5"/>
    <property type="match status" value="1"/>
</dbReference>
<dbReference type="HAMAP" id="MF_01587">
    <property type="entry name" value="DNA_ligase_B"/>
    <property type="match status" value="1"/>
</dbReference>
<evidence type="ECO:0000256" key="3">
    <source>
        <dbReference type="ARBA" id="ARBA00022763"/>
    </source>
</evidence>
<dbReference type="SUPFAM" id="SSF50249">
    <property type="entry name" value="Nucleic acid-binding proteins"/>
    <property type="match status" value="1"/>
</dbReference>